<dbReference type="GO" id="GO:0042262">
    <property type="term" value="P:DNA protection"/>
    <property type="evidence" value="ECO:0007669"/>
    <property type="project" value="TreeGrafter"/>
</dbReference>
<dbReference type="Pfam" id="PF12643">
    <property type="entry name" value="MazG-like"/>
    <property type="match status" value="1"/>
</dbReference>
<evidence type="ECO:0000313" key="2">
    <source>
        <dbReference type="Proteomes" id="UP000054870"/>
    </source>
</evidence>
<dbReference type="GO" id="GO:0047840">
    <property type="term" value="F:dCTP diphosphatase activity"/>
    <property type="evidence" value="ECO:0007669"/>
    <property type="project" value="TreeGrafter"/>
</dbReference>
<name>A0A157ZZ73_9BURK</name>
<dbReference type="GO" id="GO:0005829">
    <property type="term" value="C:cytosol"/>
    <property type="evidence" value="ECO:0007669"/>
    <property type="project" value="TreeGrafter"/>
</dbReference>
<dbReference type="PIRSF" id="PIRSF029826">
    <property type="entry name" value="UCP029826_pph"/>
    <property type="match status" value="1"/>
</dbReference>
<dbReference type="Gene3D" id="1.10.287.1080">
    <property type="entry name" value="MazG-like"/>
    <property type="match status" value="1"/>
</dbReference>
<protein>
    <recommendedName>
        <fullName evidence="3">MazG nucleotide pyrophosphohydrolase</fullName>
    </recommendedName>
</protein>
<dbReference type="OrthoDB" id="9791898at2"/>
<comment type="caution">
    <text evidence="1">The sequence shown here is derived from an EMBL/GenBank/DDBJ whole genome shotgun (WGS) entry which is preliminary data.</text>
</comment>
<accession>A0A157ZZ73</accession>
<evidence type="ECO:0000313" key="1">
    <source>
        <dbReference type="EMBL" id="SAK50736.1"/>
    </source>
</evidence>
<dbReference type="InterPro" id="IPR025984">
    <property type="entry name" value="DCTPP"/>
</dbReference>
<dbReference type="SUPFAM" id="SSF101386">
    <property type="entry name" value="all-alpha NTP pyrophosphatases"/>
    <property type="match status" value="1"/>
</dbReference>
<keyword evidence="2" id="KW-1185">Reference proteome</keyword>
<dbReference type="PANTHER" id="PTHR46523:SF1">
    <property type="entry name" value="DCTP PYROPHOSPHATASE 1"/>
    <property type="match status" value="1"/>
</dbReference>
<gene>
    <name evidence="1" type="ORF">AWB75_01440</name>
</gene>
<dbReference type="CDD" id="cd11537">
    <property type="entry name" value="NTP-PPase_RS21-C6_like"/>
    <property type="match status" value="1"/>
</dbReference>
<dbReference type="InterPro" id="IPR052555">
    <property type="entry name" value="dCTP_Pyrophosphatase"/>
</dbReference>
<sequence length="126" mass="14511">MEQQNQQEGASELAQMRDMLREFVCERDWSRFHSPKNLAAALSVEASELLEPFTWLASGDKSELDEAKLRAIRHEMADVLAYLVMLADALEVDLHRALIEKMALNRSKYPAHKVKGDARKYTEYDE</sequence>
<dbReference type="AlphaFoldDB" id="A0A157ZZ73"/>
<dbReference type="RefSeq" id="WP_061123406.1">
    <property type="nucleotide sequence ID" value="NZ_FCOF02000005.1"/>
</dbReference>
<dbReference type="Proteomes" id="UP000054870">
    <property type="component" value="Unassembled WGS sequence"/>
</dbReference>
<reference evidence="1" key="1">
    <citation type="submission" date="2016-01" db="EMBL/GenBank/DDBJ databases">
        <authorList>
            <person name="Peeters C."/>
        </authorList>
    </citation>
    <scope>NUCLEOTIDE SEQUENCE [LARGE SCALE GENOMIC DNA]</scope>
    <source>
        <strain evidence="1">LMG 29318</strain>
    </source>
</reference>
<organism evidence="1 2">
    <name type="scientific">Caballeronia catudaia</name>
    <dbReference type="NCBI Taxonomy" id="1777136"/>
    <lineage>
        <taxon>Bacteria</taxon>
        <taxon>Pseudomonadati</taxon>
        <taxon>Pseudomonadota</taxon>
        <taxon>Betaproteobacteria</taxon>
        <taxon>Burkholderiales</taxon>
        <taxon>Burkholderiaceae</taxon>
        <taxon>Caballeronia</taxon>
    </lineage>
</organism>
<proteinExistence type="predicted"/>
<dbReference type="PANTHER" id="PTHR46523">
    <property type="entry name" value="DCTP PYROPHOSPHATASE 1"/>
    <property type="match status" value="1"/>
</dbReference>
<evidence type="ECO:0008006" key="3">
    <source>
        <dbReference type="Google" id="ProtNLM"/>
    </source>
</evidence>
<dbReference type="EMBL" id="FCOF02000005">
    <property type="protein sequence ID" value="SAK50736.1"/>
    <property type="molecule type" value="Genomic_DNA"/>
</dbReference>
<dbReference type="GO" id="GO:0006253">
    <property type="term" value="P:dCTP catabolic process"/>
    <property type="evidence" value="ECO:0007669"/>
    <property type="project" value="TreeGrafter"/>
</dbReference>